<dbReference type="InterPro" id="IPR050429">
    <property type="entry name" value="PTS_Glucose_EIICBA"/>
</dbReference>
<protein>
    <submittedName>
        <fullName evidence="14">PTS system, glucose-like IIB component</fullName>
    </submittedName>
</protein>
<dbReference type="AlphaFoldDB" id="A0A1I3DIJ0"/>
<keyword evidence="3" id="KW-1003">Cell membrane</keyword>
<dbReference type="PROSITE" id="PS01035">
    <property type="entry name" value="PTS_EIIB_TYPE_1_CYS"/>
    <property type="match status" value="1"/>
</dbReference>
<dbReference type="CDD" id="cd00212">
    <property type="entry name" value="PTS_IIB_glc"/>
    <property type="match status" value="1"/>
</dbReference>
<dbReference type="InterPro" id="IPR018113">
    <property type="entry name" value="PTrfase_EIIB_Cys"/>
</dbReference>
<evidence type="ECO:0000256" key="6">
    <source>
        <dbReference type="ARBA" id="ARBA00022683"/>
    </source>
</evidence>
<keyword evidence="8" id="KW-0418">Kinase</keyword>
<evidence type="ECO:0000256" key="8">
    <source>
        <dbReference type="ARBA" id="ARBA00022777"/>
    </source>
</evidence>
<evidence type="ECO:0000256" key="1">
    <source>
        <dbReference type="ARBA" id="ARBA00004651"/>
    </source>
</evidence>
<feature type="compositionally biased region" description="Basic and acidic residues" evidence="12">
    <location>
        <begin position="7"/>
        <end position="17"/>
    </location>
</feature>
<dbReference type="GO" id="GO:0009401">
    <property type="term" value="P:phosphoenolpyruvate-dependent sugar phosphotransferase system"/>
    <property type="evidence" value="ECO:0007669"/>
    <property type="project" value="UniProtKB-KW"/>
</dbReference>
<dbReference type="GO" id="GO:0016301">
    <property type="term" value="F:kinase activity"/>
    <property type="evidence" value="ECO:0007669"/>
    <property type="project" value="UniProtKB-KW"/>
</dbReference>
<proteinExistence type="predicted"/>
<dbReference type="OrthoDB" id="9764327at2"/>
<evidence type="ECO:0000256" key="7">
    <source>
        <dbReference type="ARBA" id="ARBA00022692"/>
    </source>
</evidence>
<evidence type="ECO:0000256" key="5">
    <source>
        <dbReference type="ARBA" id="ARBA00022679"/>
    </source>
</evidence>
<dbReference type="PANTHER" id="PTHR30009:SF24">
    <property type="entry name" value="PTS SYSTEM, IIBC COMPONENT"/>
    <property type="match status" value="1"/>
</dbReference>
<evidence type="ECO:0000256" key="3">
    <source>
        <dbReference type="ARBA" id="ARBA00022475"/>
    </source>
</evidence>
<keyword evidence="4" id="KW-0762">Sugar transport</keyword>
<keyword evidence="6" id="KW-0598">Phosphotransferase system</keyword>
<dbReference type="EMBL" id="FOQE01000039">
    <property type="protein sequence ID" value="SFH86547.1"/>
    <property type="molecule type" value="Genomic_DNA"/>
</dbReference>
<dbReference type="Gene3D" id="3.30.1360.60">
    <property type="entry name" value="Glucose permease domain IIB"/>
    <property type="match status" value="1"/>
</dbReference>
<name>A0A1I3DIJ0_9LACT</name>
<evidence type="ECO:0000256" key="2">
    <source>
        <dbReference type="ARBA" id="ARBA00022448"/>
    </source>
</evidence>
<feature type="region of interest" description="Disordered" evidence="12">
    <location>
        <begin position="1"/>
        <end position="23"/>
    </location>
</feature>
<dbReference type="FunFam" id="3.30.1360.60:FF:000001">
    <property type="entry name" value="PTS system glucose-specific IIBC component PtsG"/>
    <property type="match status" value="1"/>
</dbReference>
<feature type="domain" description="PTS EIIB type-1" evidence="13">
    <location>
        <begin position="31"/>
        <end position="110"/>
    </location>
</feature>
<evidence type="ECO:0000256" key="12">
    <source>
        <dbReference type="SAM" id="MobiDB-lite"/>
    </source>
</evidence>
<dbReference type="PANTHER" id="PTHR30009">
    <property type="entry name" value="CYTOCHROME C-TYPE SYNTHESIS PROTEIN AND PTS TRANSMEMBRANE COMPONENT"/>
    <property type="match status" value="1"/>
</dbReference>
<evidence type="ECO:0000256" key="9">
    <source>
        <dbReference type="ARBA" id="ARBA00022989"/>
    </source>
</evidence>
<dbReference type="Proteomes" id="UP000198668">
    <property type="component" value="Unassembled WGS sequence"/>
</dbReference>
<dbReference type="PROSITE" id="PS51098">
    <property type="entry name" value="PTS_EIIB_TYPE_1"/>
    <property type="match status" value="1"/>
</dbReference>
<dbReference type="GO" id="GO:0008982">
    <property type="term" value="F:protein-N(PI)-phosphohistidine-sugar phosphotransferase activity"/>
    <property type="evidence" value="ECO:0007669"/>
    <property type="project" value="InterPro"/>
</dbReference>
<dbReference type="InterPro" id="IPR001996">
    <property type="entry name" value="PTS_IIB_1"/>
</dbReference>
<keyword evidence="9" id="KW-1133">Transmembrane helix</keyword>
<dbReference type="InterPro" id="IPR036878">
    <property type="entry name" value="Glu_permease_IIB"/>
</dbReference>
<keyword evidence="10" id="KW-0472">Membrane</keyword>
<dbReference type="Pfam" id="PF00367">
    <property type="entry name" value="PTS_EIIB"/>
    <property type="match status" value="1"/>
</dbReference>
<dbReference type="GO" id="GO:0005886">
    <property type="term" value="C:plasma membrane"/>
    <property type="evidence" value="ECO:0007669"/>
    <property type="project" value="UniProtKB-SubCell"/>
</dbReference>
<evidence type="ECO:0000256" key="4">
    <source>
        <dbReference type="ARBA" id="ARBA00022597"/>
    </source>
</evidence>
<dbReference type="NCBIfam" id="TIGR00826">
    <property type="entry name" value="EIIB_glc"/>
    <property type="match status" value="1"/>
</dbReference>
<keyword evidence="7" id="KW-0812">Transmembrane</keyword>
<organism evidence="14 15">
    <name type="scientific">Pisciglobus halotolerans</name>
    <dbReference type="NCBI Taxonomy" id="745365"/>
    <lineage>
        <taxon>Bacteria</taxon>
        <taxon>Bacillati</taxon>
        <taxon>Bacillota</taxon>
        <taxon>Bacilli</taxon>
        <taxon>Lactobacillales</taxon>
        <taxon>Carnobacteriaceae</taxon>
    </lineage>
</organism>
<evidence type="ECO:0000256" key="10">
    <source>
        <dbReference type="ARBA" id="ARBA00023136"/>
    </source>
</evidence>
<accession>A0A1I3DIJ0</accession>
<keyword evidence="2" id="KW-0813">Transport</keyword>
<dbReference type="RefSeq" id="WP_092093409.1">
    <property type="nucleotide sequence ID" value="NZ_FOQE01000039.1"/>
</dbReference>
<evidence type="ECO:0000313" key="14">
    <source>
        <dbReference type="EMBL" id="SFH86547.1"/>
    </source>
</evidence>
<reference evidence="14 15" key="1">
    <citation type="submission" date="2016-10" db="EMBL/GenBank/DDBJ databases">
        <authorList>
            <person name="de Groot N.N."/>
        </authorList>
    </citation>
    <scope>NUCLEOTIDE SEQUENCE [LARGE SCALE GENOMIC DNA]</scope>
    <source>
        <strain evidence="14 15">DSM 27630</strain>
    </source>
</reference>
<dbReference type="SUPFAM" id="SSF55604">
    <property type="entry name" value="Glucose permease domain IIB"/>
    <property type="match status" value="1"/>
</dbReference>
<sequence>MYTKADYQAKKAAEKGETVTTSTATAANPNDALSLKIINGLGGEDNLIDVDNCATRLRVTVKDGEQVNQPQLKSTGAAGIVVKGKNVQVIYGPKVANIKSNIDEYRASQK</sequence>
<keyword evidence="5" id="KW-0808">Transferase</keyword>
<evidence type="ECO:0000313" key="15">
    <source>
        <dbReference type="Proteomes" id="UP000198668"/>
    </source>
</evidence>
<evidence type="ECO:0000259" key="13">
    <source>
        <dbReference type="PROSITE" id="PS51098"/>
    </source>
</evidence>
<keyword evidence="15" id="KW-1185">Reference proteome</keyword>
<gene>
    <name evidence="14" type="ORF">SAMN04489868_1399</name>
</gene>
<dbReference type="GO" id="GO:0090563">
    <property type="term" value="F:protein-phosphocysteine-sugar phosphotransferase activity"/>
    <property type="evidence" value="ECO:0007669"/>
    <property type="project" value="TreeGrafter"/>
</dbReference>
<feature type="active site" description="Phosphocysteine intermediate; for EIIB activity" evidence="11">
    <location>
        <position position="53"/>
    </location>
</feature>
<comment type="subcellular location">
    <subcellularLocation>
        <location evidence="1">Cell membrane</location>
        <topology evidence="1">Multi-pass membrane protein</topology>
    </subcellularLocation>
</comment>
<evidence type="ECO:0000256" key="11">
    <source>
        <dbReference type="PROSITE-ProRule" id="PRU00421"/>
    </source>
</evidence>